<organism evidence="1 2">
    <name type="scientific">Pedobacter insulae</name>
    <dbReference type="NCBI Taxonomy" id="414048"/>
    <lineage>
        <taxon>Bacteria</taxon>
        <taxon>Pseudomonadati</taxon>
        <taxon>Bacteroidota</taxon>
        <taxon>Sphingobacteriia</taxon>
        <taxon>Sphingobacteriales</taxon>
        <taxon>Sphingobacteriaceae</taxon>
        <taxon>Pedobacter</taxon>
    </lineage>
</organism>
<dbReference type="OrthoDB" id="6057441at2"/>
<sequence length="270" mass="31453">MIKKTLLFIGLSLAVVSLKAQKRDTLQISTENINPNALREGTHRYLVYFKMKKDSVRTQTQFWTRKVTKGNFNGKPTIEIYQEWEDKDSIMHIVKTISDIKTMQTFFHQTWWKIPVSRTSTAKTVNLTTVDFTNKTVEYNGKFLSDTTSGRQAKSIWEGYQSSKDKFFLNWHSDLEIFPMLPYKDGLTFVIPFYDPGTASNYQKVAYTVTGSSVLTGYNDQKIDCWLLVHEEKGNKEVFWISKKTNEVLKLEQEVNGRIYRYKIKLGFSV</sequence>
<dbReference type="STRING" id="414048.SAMN04489864_104350"/>
<name>A0A1I2WXC1_9SPHI</name>
<dbReference type="Pfam" id="PF11306">
    <property type="entry name" value="DUF3108"/>
    <property type="match status" value="1"/>
</dbReference>
<keyword evidence="2" id="KW-1185">Reference proteome</keyword>
<reference evidence="1 2" key="1">
    <citation type="submission" date="2016-10" db="EMBL/GenBank/DDBJ databases">
        <authorList>
            <person name="de Groot N.N."/>
        </authorList>
    </citation>
    <scope>NUCLEOTIDE SEQUENCE [LARGE SCALE GENOMIC DNA]</scope>
    <source>
        <strain evidence="1 2">DSM 18684</strain>
    </source>
</reference>
<accession>A0A1I2WXC1</accession>
<dbReference type="AlphaFoldDB" id="A0A1I2WXC1"/>
<proteinExistence type="predicted"/>
<protein>
    <submittedName>
        <fullName evidence="1">Uncharacterized protein</fullName>
    </submittedName>
</protein>
<evidence type="ECO:0000313" key="2">
    <source>
        <dbReference type="Proteomes" id="UP000199666"/>
    </source>
</evidence>
<dbReference type="RefSeq" id="WP_090993278.1">
    <property type="nucleotide sequence ID" value="NZ_FOPP01000004.1"/>
</dbReference>
<gene>
    <name evidence="1" type="ORF">SAMN04489864_104350</name>
</gene>
<dbReference type="InterPro" id="IPR021457">
    <property type="entry name" value="DUF3108"/>
</dbReference>
<evidence type="ECO:0000313" key="1">
    <source>
        <dbReference type="EMBL" id="SFH05842.1"/>
    </source>
</evidence>
<dbReference type="EMBL" id="FOPP01000004">
    <property type="protein sequence ID" value="SFH05842.1"/>
    <property type="molecule type" value="Genomic_DNA"/>
</dbReference>
<dbReference type="Proteomes" id="UP000199666">
    <property type="component" value="Unassembled WGS sequence"/>
</dbReference>